<organism evidence="17 18">
    <name type="scientific">Tardiphaga robiniae</name>
    <dbReference type="NCBI Taxonomy" id="943830"/>
    <lineage>
        <taxon>Bacteria</taxon>
        <taxon>Pseudomonadati</taxon>
        <taxon>Pseudomonadota</taxon>
        <taxon>Alphaproteobacteria</taxon>
        <taxon>Hyphomicrobiales</taxon>
        <taxon>Nitrobacteraceae</taxon>
        <taxon>Tardiphaga</taxon>
    </lineage>
</organism>
<comment type="caution">
    <text evidence="17">The sequence shown here is derived from an EMBL/GenBank/DDBJ whole genome shotgun (WGS) entry which is preliminary data.</text>
</comment>
<dbReference type="PROSITE" id="PS52016">
    <property type="entry name" value="TONB_DEPENDENT_REC_3"/>
    <property type="match status" value="1"/>
</dbReference>
<evidence type="ECO:0000256" key="2">
    <source>
        <dbReference type="ARBA" id="ARBA00009810"/>
    </source>
</evidence>
<gene>
    <name evidence="17" type="ORF">A4A58_20840</name>
</gene>
<dbReference type="FunFam" id="2.170.130.10:FF:000001">
    <property type="entry name" value="Catecholate siderophore TonB-dependent receptor"/>
    <property type="match status" value="1"/>
</dbReference>
<dbReference type="CDD" id="cd01347">
    <property type="entry name" value="ligand_gated_channel"/>
    <property type="match status" value="1"/>
</dbReference>
<protein>
    <submittedName>
        <fullName evidence="17">TonB-dependent receptor</fullName>
    </submittedName>
</protein>
<feature type="domain" description="TonB-dependent receptor-like beta-barrel" evidence="15">
    <location>
        <begin position="310"/>
        <end position="781"/>
    </location>
</feature>
<accession>A0A161R6B7</accession>
<evidence type="ECO:0000256" key="9">
    <source>
        <dbReference type="ARBA" id="ARBA00023136"/>
    </source>
</evidence>
<feature type="domain" description="TonB-dependent receptor plug" evidence="16">
    <location>
        <begin position="131"/>
        <end position="230"/>
    </location>
</feature>
<reference evidence="17 18" key="1">
    <citation type="submission" date="2016-03" db="EMBL/GenBank/DDBJ databases">
        <title>Microsymbionts genomes from the relict species Vavilovia formosa (Stev.) Fed.</title>
        <authorList>
            <person name="Kopat V."/>
            <person name="Chirak E."/>
            <person name="Kimeklis A."/>
            <person name="Andronov E."/>
        </authorList>
    </citation>
    <scope>NUCLEOTIDE SEQUENCE [LARGE SCALE GENOMIC DNA]</scope>
    <source>
        <strain evidence="17 18">Vaf07</strain>
    </source>
</reference>
<dbReference type="SUPFAM" id="SSF56935">
    <property type="entry name" value="Porins"/>
    <property type="match status" value="1"/>
</dbReference>
<proteinExistence type="inferred from homology"/>
<dbReference type="PANTHER" id="PTHR32552">
    <property type="entry name" value="FERRICHROME IRON RECEPTOR-RELATED"/>
    <property type="match status" value="1"/>
</dbReference>
<dbReference type="STRING" id="943830.A4A58_20840"/>
<dbReference type="PANTHER" id="PTHR32552:SF83">
    <property type="entry name" value="BLR3904 PROTEIN"/>
    <property type="match status" value="1"/>
</dbReference>
<dbReference type="GO" id="GO:0015344">
    <property type="term" value="F:siderophore uptake transmembrane transporter activity"/>
    <property type="evidence" value="ECO:0007669"/>
    <property type="project" value="TreeGrafter"/>
</dbReference>
<comment type="similarity">
    <text evidence="2 12 13">Belongs to the TonB-dependent receptor family.</text>
</comment>
<evidence type="ECO:0000256" key="13">
    <source>
        <dbReference type="RuleBase" id="RU003357"/>
    </source>
</evidence>
<keyword evidence="11 12" id="KW-0998">Cell outer membrane</keyword>
<dbReference type="Gene3D" id="2.40.170.20">
    <property type="entry name" value="TonB-dependent receptor, beta-barrel domain"/>
    <property type="match status" value="1"/>
</dbReference>
<evidence type="ECO:0000256" key="1">
    <source>
        <dbReference type="ARBA" id="ARBA00004571"/>
    </source>
</evidence>
<feature type="region of interest" description="Disordered" evidence="14">
    <location>
        <begin position="1"/>
        <end position="25"/>
    </location>
</feature>
<evidence type="ECO:0000256" key="6">
    <source>
        <dbReference type="ARBA" id="ARBA00022729"/>
    </source>
</evidence>
<dbReference type="GO" id="GO:0009279">
    <property type="term" value="C:cell outer membrane"/>
    <property type="evidence" value="ECO:0007669"/>
    <property type="project" value="UniProtKB-SubCell"/>
</dbReference>
<keyword evidence="5 12" id="KW-0812">Transmembrane</keyword>
<keyword evidence="8 13" id="KW-0798">TonB box</keyword>
<keyword evidence="10 17" id="KW-0675">Receptor</keyword>
<evidence type="ECO:0000256" key="7">
    <source>
        <dbReference type="ARBA" id="ARBA00023065"/>
    </source>
</evidence>
<dbReference type="OrthoDB" id="9760333at2"/>
<dbReference type="InterPro" id="IPR012910">
    <property type="entry name" value="Plug_dom"/>
</dbReference>
<evidence type="ECO:0000259" key="15">
    <source>
        <dbReference type="Pfam" id="PF00593"/>
    </source>
</evidence>
<keyword evidence="3 12" id="KW-0813">Transport</keyword>
<evidence type="ECO:0000256" key="12">
    <source>
        <dbReference type="PROSITE-ProRule" id="PRU01360"/>
    </source>
</evidence>
<dbReference type="InterPro" id="IPR000531">
    <property type="entry name" value="Beta-barrel_TonB"/>
</dbReference>
<keyword evidence="7" id="KW-0406">Ion transport</keyword>
<dbReference type="InterPro" id="IPR036942">
    <property type="entry name" value="Beta-barrel_TonB_sf"/>
</dbReference>
<dbReference type="Pfam" id="PF07715">
    <property type="entry name" value="Plug"/>
    <property type="match status" value="1"/>
</dbReference>
<dbReference type="GO" id="GO:0015891">
    <property type="term" value="P:siderophore transport"/>
    <property type="evidence" value="ECO:0007669"/>
    <property type="project" value="UniProtKB-ARBA"/>
</dbReference>
<dbReference type="InterPro" id="IPR039426">
    <property type="entry name" value="TonB-dep_rcpt-like"/>
</dbReference>
<dbReference type="Pfam" id="PF00593">
    <property type="entry name" value="TonB_dep_Rec_b-barrel"/>
    <property type="match status" value="1"/>
</dbReference>
<keyword evidence="6" id="KW-0732">Signal</keyword>
<dbReference type="EMBL" id="LVYV01000002">
    <property type="protein sequence ID" value="KZD24791.1"/>
    <property type="molecule type" value="Genomic_DNA"/>
</dbReference>
<evidence type="ECO:0000256" key="14">
    <source>
        <dbReference type="SAM" id="MobiDB-lite"/>
    </source>
</evidence>
<keyword evidence="9 12" id="KW-0472">Membrane</keyword>
<evidence type="ECO:0000256" key="11">
    <source>
        <dbReference type="ARBA" id="ARBA00023237"/>
    </source>
</evidence>
<evidence type="ECO:0000259" key="16">
    <source>
        <dbReference type="Pfam" id="PF07715"/>
    </source>
</evidence>
<evidence type="ECO:0000256" key="5">
    <source>
        <dbReference type="ARBA" id="ARBA00022692"/>
    </source>
</evidence>
<keyword evidence="18" id="KW-1185">Reference proteome</keyword>
<evidence type="ECO:0000313" key="17">
    <source>
        <dbReference type="EMBL" id="KZD24791.1"/>
    </source>
</evidence>
<keyword evidence="4 12" id="KW-1134">Transmembrane beta strand</keyword>
<name>A0A161R6B7_9BRAD</name>
<dbReference type="Proteomes" id="UP000076574">
    <property type="component" value="Unassembled WGS sequence"/>
</dbReference>
<evidence type="ECO:0000256" key="4">
    <source>
        <dbReference type="ARBA" id="ARBA00022452"/>
    </source>
</evidence>
<dbReference type="AlphaFoldDB" id="A0A161R6B7"/>
<comment type="subcellular location">
    <subcellularLocation>
        <location evidence="1 12">Cell outer membrane</location>
        <topology evidence="1 12">Multi-pass membrane protein</topology>
    </subcellularLocation>
</comment>
<sequence length="814" mass="87539">MGTAKMPRSLRAVSEVRAGEGADPYSGRKVTAVAGLIAVASFSGAEAQQSTLPPVTVEAPVARPRPAASKPTPDQIRARTALRRAARRAQPVPVAPVPFPNAGGLAADPYADPSAPYKGDRLAGGKFTEKLLDTPRTVTVLTREVLEDKNATSLRDAVRSTAGVTLGTGEGGNAFGDRFFIRGFDARNDVFVDGIRDPAVSIRENFFTKQVEILRGPASSFAGRGTAGGAINIVTKQAGDRNFTNIDTAFGTDATKRVTIDANQVLSPTVAVRAGGLFQDANVAGRNTTTDDRWGGFAAIKWTPVDAVKVTANYIHTDLNSIPDFGIPWDRAANKPSTETGIANRNNYYGFAKRDFQHARQDIGSLNTEVALTPDVTFSNKMRLERSTLAYVGTLPEAPRAGIPGYSPDPAGYGLVQLNAVSRYQTTDTIANQSDLKFKFDTGPIRHTTIVGAEISREKVDIDTFTGLTTESLPGGSTSIGSVIVPINNPYLTYSAFAQPTRANNPTVIKVDTNAGYAINTANYNDIVYLNTGIRYDDYSVSAGKPFATTTTFPQKADSGNVNWNVGLTLKPLPYGSVYVAYATSTNPVGAELDGTDARYGGFNLTGAYNQVFAPEKNKSAEVGTKWELFDRHLLLTGALFETTKSNAREQLTVAGATQVVAGASYRIRGIDLGVAGKITDRWSVFGGLVLMESKVLNSATPAFIGRDLANIAHQSFNLMTKYKFDYGWELGGQATYQSQRTGGILYTTTTTVLPEFWRFDMFVEKKIDQNITLKLFVNNLTNKLYYDGFYNSAAPFVLVAPGRSGTLVLSGKF</sequence>
<evidence type="ECO:0000256" key="3">
    <source>
        <dbReference type="ARBA" id="ARBA00022448"/>
    </source>
</evidence>
<dbReference type="RefSeq" id="WP_068730621.1">
    <property type="nucleotide sequence ID" value="NZ_LVYV01000002.1"/>
</dbReference>
<evidence type="ECO:0000313" key="18">
    <source>
        <dbReference type="Proteomes" id="UP000076574"/>
    </source>
</evidence>
<dbReference type="Gene3D" id="2.170.130.10">
    <property type="entry name" value="TonB-dependent receptor, plug domain"/>
    <property type="match status" value="1"/>
</dbReference>
<dbReference type="InterPro" id="IPR037066">
    <property type="entry name" value="Plug_dom_sf"/>
</dbReference>
<evidence type="ECO:0000256" key="8">
    <source>
        <dbReference type="ARBA" id="ARBA00023077"/>
    </source>
</evidence>
<evidence type="ECO:0000256" key="10">
    <source>
        <dbReference type="ARBA" id="ARBA00023170"/>
    </source>
</evidence>